<dbReference type="Pfam" id="PF01408">
    <property type="entry name" value="GFO_IDH_MocA"/>
    <property type="match status" value="1"/>
</dbReference>
<dbReference type="InterPro" id="IPR008354">
    <property type="entry name" value="Glc-Fru_OxRdtase_bac"/>
</dbReference>
<dbReference type="InterPro" id="IPR050984">
    <property type="entry name" value="Gfo/Idh/MocA_domain"/>
</dbReference>
<evidence type="ECO:0000313" key="6">
    <source>
        <dbReference type="Proteomes" id="UP000623067"/>
    </source>
</evidence>
<dbReference type="SUPFAM" id="SSF51735">
    <property type="entry name" value="NAD(P)-binding Rossmann-fold domains"/>
    <property type="match status" value="1"/>
</dbReference>
<dbReference type="InterPro" id="IPR000683">
    <property type="entry name" value="Gfo/Idh/MocA-like_OxRdtase_N"/>
</dbReference>
<gene>
    <name evidence="5" type="ORF">GCM10011380_10440</name>
</gene>
<evidence type="ECO:0000256" key="1">
    <source>
        <dbReference type="ARBA" id="ARBA00010928"/>
    </source>
</evidence>
<comment type="caution">
    <text evidence="5">The sequence shown here is derived from an EMBL/GenBank/DDBJ whole genome shotgun (WGS) entry which is preliminary data.</text>
</comment>
<organism evidence="5 6">
    <name type="scientific">Sphingomonas metalli</name>
    <dbReference type="NCBI Taxonomy" id="1779358"/>
    <lineage>
        <taxon>Bacteria</taxon>
        <taxon>Pseudomonadati</taxon>
        <taxon>Pseudomonadota</taxon>
        <taxon>Alphaproteobacteria</taxon>
        <taxon>Sphingomonadales</taxon>
        <taxon>Sphingomonadaceae</taxon>
        <taxon>Sphingomonas</taxon>
    </lineage>
</organism>
<reference evidence="5" key="2">
    <citation type="submission" date="2020-09" db="EMBL/GenBank/DDBJ databases">
        <authorList>
            <person name="Sun Q."/>
            <person name="Zhou Y."/>
        </authorList>
    </citation>
    <scope>NUCLEOTIDE SEQUENCE</scope>
    <source>
        <strain evidence="5">CGMCC 1.15330</strain>
    </source>
</reference>
<dbReference type="PANTHER" id="PTHR22604">
    <property type="entry name" value="OXIDOREDUCTASES"/>
    <property type="match status" value="1"/>
</dbReference>
<evidence type="ECO:0000259" key="4">
    <source>
        <dbReference type="Pfam" id="PF22725"/>
    </source>
</evidence>
<dbReference type="RefSeq" id="WP_188657611.1">
    <property type="nucleotide sequence ID" value="NZ_BMIH01000001.1"/>
</dbReference>
<dbReference type="GO" id="GO:0016491">
    <property type="term" value="F:oxidoreductase activity"/>
    <property type="evidence" value="ECO:0007669"/>
    <property type="project" value="UniProtKB-KW"/>
</dbReference>
<dbReference type="PRINTS" id="PR01775">
    <property type="entry name" value="GLFROXRDTASE"/>
</dbReference>
<dbReference type="Gene3D" id="3.30.360.10">
    <property type="entry name" value="Dihydrodipicolinate Reductase, domain 2"/>
    <property type="match status" value="1"/>
</dbReference>
<sequence length="377" mass="40761">MSIASAFGFGDSRKVRYAVVGLGDISQSAMMPGIDHTGNSKLVALVSGDKTKGHAVAKRWGVSDVYSYDDYGALLASGTIDAVYIGTPNWRHAEFAIPALKAGIHVLCEKPLEVSSEAGQAMVAAAKEGKAKLMTAYRLHFEPATLDAIARIRDGELGQLVGFTSCFGQMADPANHRVKNGIEAGPIFDMAPYPINAARYLFGDEPLEVVSAVGTRHPESGFPQDFDDTVAVTLRFSGGRLAQFTVSYFMNDVDAYTIAGTKGSINMSPGFGWQSALEQHRVIGTDKTHEAFRQTDHFGGQMRYFSECILEDRDPEPDGEEGLADLRVIEGIVQALQTGQPQKLPPFARLRRIDPAQVETLKHVKSPEPIGASSPTR</sequence>
<dbReference type="AlphaFoldDB" id="A0A916SY60"/>
<keyword evidence="2" id="KW-0560">Oxidoreductase</keyword>
<dbReference type="GO" id="GO:0000166">
    <property type="term" value="F:nucleotide binding"/>
    <property type="evidence" value="ECO:0007669"/>
    <property type="project" value="InterPro"/>
</dbReference>
<dbReference type="InterPro" id="IPR055170">
    <property type="entry name" value="GFO_IDH_MocA-like_dom"/>
</dbReference>
<feature type="domain" description="Gfo/Idh/MocA-like oxidoreductase N-terminal" evidence="3">
    <location>
        <begin position="15"/>
        <end position="136"/>
    </location>
</feature>
<dbReference type="Pfam" id="PF22725">
    <property type="entry name" value="GFO_IDH_MocA_C3"/>
    <property type="match status" value="1"/>
</dbReference>
<dbReference type="EMBL" id="BMIH01000001">
    <property type="protein sequence ID" value="GGB22719.1"/>
    <property type="molecule type" value="Genomic_DNA"/>
</dbReference>
<keyword evidence="6" id="KW-1185">Reference proteome</keyword>
<name>A0A916SY60_9SPHN</name>
<reference evidence="5" key="1">
    <citation type="journal article" date="2014" name="Int. J. Syst. Evol. Microbiol.">
        <title>Complete genome sequence of Corynebacterium casei LMG S-19264T (=DSM 44701T), isolated from a smear-ripened cheese.</title>
        <authorList>
            <consortium name="US DOE Joint Genome Institute (JGI-PGF)"/>
            <person name="Walter F."/>
            <person name="Albersmeier A."/>
            <person name="Kalinowski J."/>
            <person name="Ruckert C."/>
        </authorList>
    </citation>
    <scope>NUCLEOTIDE SEQUENCE</scope>
    <source>
        <strain evidence="5">CGMCC 1.15330</strain>
    </source>
</reference>
<evidence type="ECO:0000259" key="3">
    <source>
        <dbReference type="Pfam" id="PF01408"/>
    </source>
</evidence>
<accession>A0A916SY60</accession>
<dbReference type="InterPro" id="IPR036291">
    <property type="entry name" value="NAD(P)-bd_dom_sf"/>
</dbReference>
<comment type="similarity">
    <text evidence="1">Belongs to the Gfo/Idh/MocA family.</text>
</comment>
<dbReference type="SUPFAM" id="SSF55347">
    <property type="entry name" value="Glyceraldehyde-3-phosphate dehydrogenase-like, C-terminal domain"/>
    <property type="match status" value="1"/>
</dbReference>
<evidence type="ECO:0000313" key="5">
    <source>
        <dbReference type="EMBL" id="GGB22719.1"/>
    </source>
</evidence>
<proteinExistence type="inferred from homology"/>
<dbReference type="PANTHER" id="PTHR22604:SF105">
    <property type="entry name" value="TRANS-1,2-DIHYDROBENZENE-1,2-DIOL DEHYDROGENASE"/>
    <property type="match status" value="1"/>
</dbReference>
<evidence type="ECO:0000256" key="2">
    <source>
        <dbReference type="ARBA" id="ARBA00023002"/>
    </source>
</evidence>
<protein>
    <submittedName>
        <fullName evidence="5">Glucose-fructose oxidoreductase</fullName>
    </submittedName>
</protein>
<dbReference type="Gene3D" id="3.40.50.720">
    <property type="entry name" value="NAD(P)-binding Rossmann-like Domain"/>
    <property type="match status" value="1"/>
</dbReference>
<feature type="domain" description="GFO/IDH/MocA-like oxidoreductase" evidence="4">
    <location>
        <begin position="149"/>
        <end position="265"/>
    </location>
</feature>
<dbReference type="Proteomes" id="UP000623067">
    <property type="component" value="Unassembled WGS sequence"/>
</dbReference>